<reference evidence="1" key="1">
    <citation type="submission" date="2014-05" db="EMBL/GenBank/DDBJ databases">
        <title>Genome sequence of Mycobacterium aromaticivorans strain JS19b1T (= DSM 45407T).</title>
        <authorList>
            <person name="Kwak Y."/>
            <person name="Park G.-S."/>
            <person name="Li Q.X."/>
            <person name="Lee S.-E."/>
            <person name="Shin J.-H."/>
        </authorList>
    </citation>
    <scope>NUCLEOTIDE SEQUENCE [LARGE SCALE GENOMIC DNA]</scope>
    <source>
        <strain evidence="1">JS19b1</strain>
    </source>
</reference>
<gene>
    <name evidence="1" type="ORF">Y900_025540</name>
</gene>
<comment type="caution">
    <text evidence="1">The sequence shown here is derived from an EMBL/GenBank/DDBJ whole genome shotgun (WGS) entry which is preliminary data.</text>
</comment>
<name>A0A064CTR4_9MYCO</name>
<dbReference type="Proteomes" id="UP000022835">
    <property type="component" value="Unassembled WGS sequence"/>
</dbReference>
<organism evidence="1 2">
    <name type="scientific">Mycolicibacterium aromaticivorans JS19b1 = JCM 16368</name>
    <dbReference type="NCBI Taxonomy" id="1440774"/>
    <lineage>
        <taxon>Bacteria</taxon>
        <taxon>Bacillati</taxon>
        <taxon>Actinomycetota</taxon>
        <taxon>Actinomycetes</taxon>
        <taxon>Mycobacteriales</taxon>
        <taxon>Mycobacteriaceae</taxon>
        <taxon>Mycolicibacterium</taxon>
    </lineage>
</organism>
<dbReference type="OrthoDB" id="3235259at2"/>
<evidence type="ECO:0000313" key="1">
    <source>
        <dbReference type="EMBL" id="KDF02203.1"/>
    </source>
</evidence>
<keyword evidence="2" id="KW-1185">Reference proteome</keyword>
<dbReference type="EMBL" id="JALN02000001">
    <property type="protein sequence ID" value="KDF02203.1"/>
    <property type="molecule type" value="Genomic_DNA"/>
</dbReference>
<dbReference type="STRING" id="1440774.Y900_025540"/>
<sequence>MNGETASERAAADLHRFFCDRSTVAAICKRCGKLTAVYWGHDPDCTDCTMSDDGGWRNSGRCQCDPRPVLPDGSALAGEIAKAAAARRLVWDRALRKIYV</sequence>
<protein>
    <submittedName>
        <fullName evidence="1">Uncharacterized protein</fullName>
    </submittedName>
</protein>
<dbReference type="RefSeq" id="WP_036345107.1">
    <property type="nucleotide sequence ID" value="NZ_JALN02000001.1"/>
</dbReference>
<dbReference type="AlphaFoldDB" id="A0A064CTR4"/>
<proteinExistence type="predicted"/>
<accession>A0A064CTR4</accession>
<evidence type="ECO:0000313" key="2">
    <source>
        <dbReference type="Proteomes" id="UP000022835"/>
    </source>
</evidence>